<evidence type="ECO:0000313" key="3">
    <source>
        <dbReference type="EnsemblPlants" id="TraesCS6B02G158100.1.cds1"/>
    </source>
</evidence>
<evidence type="ECO:0008006" key="5">
    <source>
        <dbReference type="Google" id="ProtNLM"/>
    </source>
</evidence>
<proteinExistence type="predicted"/>
<feature type="signal peptide" evidence="2">
    <location>
        <begin position="1"/>
        <end position="25"/>
    </location>
</feature>
<sequence>MCPVKLLLLALSAIRFFITFHVADGNSELNWLLEMLSTCRGRSVVTKYGSSGSGPLSRLKLTSRTMMLPENMSSGGRPPEKELYERLTCSRLVRSARDGEMRPSSPLDPRETSATAPSPLQTTPSHSQQSVPLSRHDAARPPSCDSPARN</sequence>
<dbReference type="Proteomes" id="UP000019116">
    <property type="component" value="Chromosome 6B"/>
</dbReference>
<dbReference type="AlphaFoldDB" id="A0A3B6PKG1"/>
<feature type="chain" id="PRO_5043179002" description="Secreted protein" evidence="2">
    <location>
        <begin position="26"/>
        <end position="150"/>
    </location>
</feature>
<dbReference type="EnsemblPlants" id="TraesCS6B02G158100.1">
    <property type="protein sequence ID" value="TraesCS6B02G158100.1.cds1"/>
    <property type="gene ID" value="TraesCS6B02G158100"/>
</dbReference>
<keyword evidence="2" id="KW-0732">Signal</keyword>
<name>A0A3B6PKG1_WHEAT</name>
<reference evidence="3" key="2">
    <citation type="submission" date="2018-10" db="UniProtKB">
        <authorList>
            <consortium name="EnsemblPlants"/>
        </authorList>
    </citation>
    <scope>IDENTIFICATION</scope>
</reference>
<reference evidence="3" key="1">
    <citation type="submission" date="2018-08" db="EMBL/GenBank/DDBJ databases">
        <authorList>
            <person name="Rossello M."/>
        </authorList>
    </citation>
    <scope>NUCLEOTIDE SEQUENCE [LARGE SCALE GENOMIC DNA]</scope>
    <source>
        <strain evidence="3">cv. Chinese Spring</strain>
    </source>
</reference>
<feature type="compositionally biased region" description="Polar residues" evidence="1">
    <location>
        <begin position="112"/>
        <end position="132"/>
    </location>
</feature>
<dbReference type="Gramene" id="TraesJAG6B03G03474330.1">
    <property type="protein sequence ID" value="TraesJAG6B03G03474330.1.CDS1"/>
    <property type="gene ID" value="TraesJAG6B03G03474330"/>
</dbReference>
<evidence type="ECO:0000256" key="2">
    <source>
        <dbReference type="SAM" id="SignalP"/>
    </source>
</evidence>
<protein>
    <recommendedName>
        <fullName evidence="5">Secreted protein</fullName>
    </recommendedName>
</protein>
<dbReference type="Gramene" id="TraesCS6B02G158100.1">
    <property type="protein sequence ID" value="TraesCS6B02G158100.1.cds1"/>
    <property type="gene ID" value="TraesCS6B02G158100"/>
</dbReference>
<feature type="region of interest" description="Disordered" evidence="1">
    <location>
        <begin position="92"/>
        <end position="150"/>
    </location>
</feature>
<dbReference type="Gramene" id="TraesSTA6B03G03474730.1">
    <property type="protein sequence ID" value="TraesSTA6B03G03474730.1.CDS1"/>
    <property type="gene ID" value="TraesSTA6B03G03474730"/>
</dbReference>
<keyword evidence="4" id="KW-1185">Reference proteome</keyword>
<dbReference type="Gramene" id="TraesNOR6B03G03517520.1">
    <property type="protein sequence ID" value="TraesNOR6B03G03517520.1.CDS1"/>
    <property type="gene ID" value="TraesNOR6B03G03517520"/>
</dbReference>
<dbReference type="OMA" id="SACIIGI"/>
<accession>A0A3B6PKG1</accession>
<organism evidence="3">
    <name type="scientific">Triticum aestivum</name>
    <name type="common">Wheat</name>
    <dbReference type="NCBI Taxonomy" id="4565"/>
    <lineage>
        <taxon>Eukaryota</taxon>
        <taxon>Viridiplantae</taxon>
        <taxon>Streptophyta</taxon>
        <taxon>Embryophyta</taxon>
        <taxon>Tracheophyta</taxon>
        <taxon>Spermatophyta</taxon>
        <taxon>Magnoliopsida</taxon>
        <taxon>Liliopsida</taxon>
        <taxon>Poales</taxon>
        <taxon>Poaceae</taxon>
        <taxon>BOP clade</taxon>
        <taxon>Pooideae</taxon>
        <taxon>Triticodae</taxon>
        <taxon>Triticeae</taxon>
        <taxon>Triticinae</taxon>
        <taxon>Triticum</taxon>
    </lineage>
</organism>
<evidence type="ECO:0000313" key="4">
    <source>
        <dbReference type="Proteomes" id="UP000019116"/>
    </source>
</evidence>
<evidence type="ECO:0000256" key="1">
    <source>
        <dbReference type="SAM" id="MobiDB-lite"/>
    </source>
</evidence>